<name>A0AAD1UL67_EUPCR</name>
<keyword evidence="2" id="KW-1185">Reference proteome</keyword>
<comment type="caution">
    <text evidence="1">The sequence shown here is derived from an EMBL/GenBank/DDBJ whole genome shotgun (WGS) entry which is preliminary data.</text>
</comment>
<accession>A0AAD1UL67</accession>
<proteinExistence type="predicted"/>
<dbReference type="Proteomes" id="UP001295684">
    <property type="component" value="Unassembled WGS sequence"/>
</dbReference>
<reference evidence="1" key="1">
    <citation type="submission" date="2023-07" db="EMBL/GenBank/DDBJ databases">
        <authorList>
            <consortium name="AG Swart"/>
            <person name="Singh M."/>
            <person name="Singh A."/>
            <person name="Seah K."/>
            <person name="Emmerich C."/>
        </authorList>
    </citation>
    <scope>NUCLEOTIDE SEQUENCE</scope>
    <source>
        <strain evidence="1">DP1</strain>
    </source>
</reference>
<organism evidence="1 2">
    <name type="scientific">Euplotes crassus</name>
    <dbReference type="NCBI Taxonomy" id="5936"/>
    <lineage>
        <taxon>Eukaryota</taxon>
        <taxon>Sar</taxon>
        <taxon>Alveolata</taxon>
        <taxon>Ciliophora</taxon>
        <taxon>Intramacronucleata</taxon>
        <taxon>Spirotrichea</taxon>
        <taxon>Hypotrichia</taxon>
        <taxon>Euplotida</taxon>
        <taxon>Euplotidae</taxon>
        <taxon>Moneuplotes</taxon>
    </lineage>
</organism>
<evidence type="ECO:0000313" key="2">
    <source>
        <dbReference type="Proteomes" id="UP001295684"/>
    </source>
</evidence>
<sequence length="271" mass="31760">MGETFSKKKHTPKNRVTKKTGKTEAYYQKLSVLRNFKASCEYFKLNISAQKKILNLYQDQILNVCCARISQINNQLVSLQQELEAYDPEKVRIDDITYKERYVDLVKKINKVLEQSQQILQAKEGVRVSIKSGDPNNKTSRAKLESVIPQEMLTNQKSEDINFTVFTNLYTEFSNRTWKKELSNELELNLEGILWRYFMKRLKTLTFPNLDKLCLKNISYSDLPLLRKFLITSFSKKVDSLQMLFVDKKSGRIVKFIRDILNATYKVKARV</sequence>
<dbReference type="EMBL" id="CAMPGE010008331">
    <property type="protein sequence ID" value="CAI2367230.1"/>
    <property type="molecule type" value="Genomic_DNA"/>
</dbReference>
<gene>
    <name evidence="1" type="ORF">ECRASSUSDP1_LOCUS8510</name>
</gene>
<protein>
    <submittedName>
        <fullName evidence="1">Uncharacterized protein</fullName>
    </submittedName>
</protein>
<evidence type="ECO:0000313" key="1">
    <source>
        <dbReference type="EMBL" id="CAI2367230.1"/>
    </source>
</evidence>
<dbReference type="AlphaFoldDB" id="A0AAD1UL67"/>